<dbReference type="Pfam" id="PF04972">
    <property type="entry name" value="BON"/>
    <property type="match status" value="2"/>
</dbReference>
<dbReference type="InterPro" id="IPR007055">
    <property type="entry name" value="BON_dom"/>
</dbReference>
<dbReference type="PANTHER" id="PTHR34606:SF16">
    <property type="entry name" value="BON DOMAIN-CONTAINING PROTEIN"/>
    <property type="match status" value="1"/>
</dbReference>
<dbReference type="EMBL" id="SLWY01000029">
    <property type="protein sequence ID" value="TCO76532.1"/>
    <property type="molecule type" value="Genomic_DNA"/>
</dbReference>
<keyword evidence="4" id="KW-1185">Reference proteome</keyword>
<protein>
    <submittedName>
        <fullName evidence="3">Hyperosmotically inducible protein</fullName>
    </submittedName>
</protein>
<feature type="chain" id="PRO_5020356167" evidence="1">
    <location>
        <begin position="23"/>
        <end position="186"/>
    </location>
</feature>
<evidence type="ECO:0000313" key="3">
    <source>
        <dbReference type="EMBL" id="TCO76532.1"/>
    </source>
</evidence>
<feature type="signal peptide" evidence="1">
    <location>
        <begin position="1"/>
        <end position="22"/>
    </location>
</feature>
<dbReference type="InterPro" id="IPR014004">
    <property type="entry name" value="Transpt-assoc_nodulatn_dom_bac"/>
</dbReference>
<proteinExistence type="predicted"/>
<dbReference type="Gene3D" id="3.30.1340.30">
    <property type="match status" value="2"/>
</dbReference>
<dbReference type="PANTHER" id="PTHR34606">
    <property type="entry name" value="BON DOMAIN-CONTAINING PROTEIN"/>
    <property type="match status" value="1"/>
</dbReference>
<sequence>MNRKLRSHALAASLVLAVPLLPACSSTPTQESAGQFIDSSVLTAKVKSALAEDPMTDALEIGVETYKGKVQLSGFVDDTRQKLRAEQVARRVDGVVGVDNGLVVQPRSQSVGEYVDDATLTARVKARIAEDPRLNPFVIGVETQRGVVQLSGFVDDRSTRTLATRVASNTPGIKGVRNSLALKPAS</sequence>
<organism evidence="3 4">
    <name type="scientific">Plasticicumulans lactativorans</name>
    <dbReference type="NCBI Taxonomy" id="1133106"/>
    <lineage>
        <taxon>Bacteria</taxon>
        <taxon>Pseudomonadati</taxon>
        <taxon>Pseudomonadota</taxon>
        <taxon>Gammaproteobacteria</taxon>
        <taxon>Candidatus Competibacteraceae</taxon>
        <taxon>Plasticicumulans</taxon>
    </lineage>
</organism>
<dbReference type="AlphaFoldDB" id="A0A4R2KUG9"/>
<feature type="domain" description="BON" evidence="2">
    <location>
        <begin position="38"/>
        <end position="106"/>
    </location>
</feature>
<evidence type="ECO:0000259" key="2">
    <source>
        <dbReference type="PROSITE" id="PS50914"/>
    </source>
</evidence>
<evidence type="ECO:0000313" key="4">
    <source>
        <dbReference type="Proteomes" id="UP000295765"/>
    </source>
</evidence>
<evidence type="ECO:0000256" key="1">
    <source>
        <dbReference type="SAM" id="SignalP"/>
    </source>
</evidence>
<dbReference type="PROSITE" id="PS50914">
    <property type="entry name" value="BON"/>
    <property type="match status" value="2"/>
</dbReference>
<dbReference type="InterPro" id="IPR051686">
    <property type="entry name" value="Lipoprotein_DolP"/>
</dbReference>
<feature type="domain" description="BON" evidence="2">
    <location>
        <begin position="116"/>
        <end position="184"/>
    </location>
</feature>
<keyword evidence="1" id="KW-0732">Signal</keyword>
<dbReference type="SMART" id="SM00749">
    <property type="entry name" value="BON"/>
    <property type="match status" value="2"/>
</dbReference>
<accession>A0A4R2KUG9</accession>
<comment type="caution">
    <text evidence="3">The sequence shown here is derived from an EMBL/GenBank/DDBJ whole genome shotgun (WGS) entry which is preliminary data.</text>
</comment>
<gene>
    <name evidence="3" type="ORF">EV699_12913</name>
</gene>
<reference evidence="3 4" key="1">
    <citation type="submission" date="2019-03" db="EMBL/GenBank/DDBJ databases">
        <title>Genomic Encyclopedia of Type Strains, Phase IV (KMG-IV): sequencing the most valuable type-strain genomes for metagenomic binning, comparative biology and taxonomic classification.</title>
        <authorList>
            <person name="Goeker M."/>
        </authorList>
    </citation>
    <scope>NUCLEOTIDE SEQUENCE [LARGE SCALE GENOMIC DNA]</scope>
    <source>
        <strain evidence="3 4">DSM 25287</strain>
    </source>
</reference>
<dbReference type="Proteomes" id="UP000295765">
    <property type="component" value="Unassembled WGS sequence"/>
</dbReference>
<dbReference type="RefSeq" id="WP_132545587.1">
    <property type="nucleotide sequence ID" value="NZ_SLWY01000029.1"/>
</dbReference>
<dbReference type="OrthoDB" id="7360581at2"/>
<name>A0A4R2KUG9_9GAMM</name>